<dbReference type="Proteomes" id="UP000308528">
    <property type="component" value="Unassembled WGS sequence"/>
</dbReference>
<evidence type="ECO:0000313" key="1">
    <source>
        <dbReference type="EMBL" id="THH42079.1"/>
    </source>
</evidence>
<organism evidence="1 2">
    <name type="scientific">Neolewinella litorea</name>
    <dbReference type="NCBI Taxonomy" id="2562452"/>
    <lineage>
        <taxon>Bacteria</taxon>
        <taxon>Pseudomonadati</taxon>
        <taxon>Bacteroidota</taxon>
        <taxon>Saprospiria</taxon>
        <taxon>Saprospirales</taxon>
        <taxon>Lewinellaceae</taxon>
        <taxon>Neolewinella</taxon>
    </lineage>
</organism>
<evidence type="ECO:0000313" key="2">
    <source>
        <dbReference type="Proteomes" id="UP000308528"/>
    </source>
</evidence>
<dbReference type="RefSeq" id="WP_136457192.1">
    <property type="nucleotide sequence ID" value="NZ_SRSF01000001.1"/>
</dbReference>
<protein>
    <submittedName>
        <fullName evidence="1">Uncharacterized protein</fullName>
    </submittedName>
</protein>
<sequence length="78" mass="8459">MDFLMAFGQPSFKTPAKHIPMKDLHAQAVITITGGTSDDGLEKGLEVGYLIGNWVGTKVGEAIDVTFYLMKGFGSFFN</sequence>
<dbReference type="AlphaFoldDB" id="A0A4S4NPT8"/>
<name>A0A4S4NPT8_9BACT</name>
<dbReference type="EMBL" id="SRSF01000001">
    <property type="protein sequence ID" value="THH42079.1"/>
    <property type="molecule type" value="Genomic_DNA"/>
</dbReference>
<keyword evidence="2" id="KW-1185">Reference proteome</keyword>
<reference evidence="1 2" key="1">
    <citation type="submission" date="2019-04" db="EMBL/GenBank/DDBJ databases">
        <title>Lewinella litorea sp. nov., isolated from a marine sand.</title>
        <authorList>
            <person name="Yoon J.-H."/>
        </authorList>
    </citation>
    <scope>NUCLEOTIDE SEQUENCE [LARGE SCALE GENOMIC DNA]</scope>
    <source>
        <strain evidence="1 2">HSMS-39</strain>
    </source>
</reference>
<comment type="caution">
    <text evidence="1">The sequence shown here is derived from an EMBL/GenBank/DDBJ whole genome shotgun (WGS) entry which is preliminary data.</text>
</comment>
<accession>A0A4S4NPT8</accession>
<gene>
    <name evidence="1" type="ORF">E4021_05720</name>
</gene>
<proteinExistence type="predicted"/>